<dbReference type="SMART" id="SM00450">
    <property type="entry name" value="RHOD"/>
    <property type="match status" value="1"/>
</dbReference>
<dbReference type="AlphaFoldDB" id="A0A1M4SL23"/>
<dbReference type="InterPro" id="IPR036873">
    <property type="entry name" value="Rhodanese-like_dom_sf"/>
</dbReference>
<evidence type="ECO:0000313" key="3">
    <source>
        <dbReference type="Proteomes" id="UP000184462"/>
    </source>
</evidence>
<dbReference type="PANTHER" id="PTHR43031:SF1">
    <property type="entry name" value="PYRIDINE NUCLEOTIDE-DISULPHIDE OXIDOREDUCTASE"/>
    <property type="match status" value="1"/>
</dbReference>
<sequence>MKKIRFTSTIFLIGFILVSSCQKSTDVQLITPDEYQRLDQLEDVQLIDVRSVEAFQDLHLEGAQNLVYDAEFSEKIMKLDKSKPVAVYCKTGGLSKKCVEILKDSGFVKIFDLKGGLSKWKHSGISIDSLIKPETKK</sequence>
<organism evidence="2 3">
    <name type="scientific">Psychroflexus salarius</name>
    <dbReference type="NCBI Taxonomy" id="1155689"/>
    <lineage>
        <taxon>Bacteria</taxon>
        <taxon>Pseudomonadati</taxon>
        <taxon>Bacteroidota</taxon>
        <taxon>Flavobacteriia</taxon>
        <taxon>Flavobacteriales</taxon>
        <taxon>Flavobacteriaceae</taxon>
        <taxon>Psychroflexus</taxon>
    </lineage>
</organism>
<feature type="domain" description="Rhodanese" evidence="1">
    <location>
        <begin position="40"/>
        <end position="129"/>
    </location>
</feature>
<proteinExistence type="predicted"/>
<dbReference type="GO" id="GO:0016740">
    <property type="term" value="F:transferase activity"/>
    <property type="evidence" value="ECO:0007669"/>
    <property type="project" value="UniProtKB-KW"/>
</dbReference>
<accession>A0A1M4SL23</accession>
<dbReference type="Proteomes" id="UP000184462">
    <property type="component" value="Unassembled WGS sequence"/>
</dbReference>
<dbReference type="InterPro" id="IPR050229">
    <property type="entry name" value="GlpE_sulfurtransferase"/>
</dbReference>
<dbReference type="CDD" id="cd00158">
    <property type="entry name" value="RHOD"/>
    <property type="match status" value="1"/>
</dbReference>
<evidence type="ECO:0000259" key="1">
    <source>
        <dbReference type="PROSITE" id="PS50206"/>
    </source>
</evidence>
<dbReference type="Pfam" id="PF00581">
    <property type="entry name" value="Rhodanese"/>
    <property type="match status" value="1"/>
</dbReference>
<reference evidence="2 3" key="1">
    <citation type="submission" date="2016-11" db="EMBL/GenBank/DDBJ databases">
        <authorList>
            <person name="Jaros S."/>
            <person name="Januszkiewicz K."/>
            <person name="Wedrychowicz H."/>
        </authorList>
    </citation>
    <scope>NUCLEOTIDE SEQUENCE [LARGE SCALE GENOMIC DNA]</scope>
    <source>
        <strain evidence="2 3">DSM 25661</strain>
    </source>
</reference>
<dbReference type="RefSeq" id="WP_073191839.1">
    <property type="nucleotide sequence ID" value="NZ_FQTW01000001.1"/>
</dbReference>
<gene>
    <name evidence="2" type="ORF">SAMN05444278_101215</name>
</gene>
<evidence type="ECO:0000313" key="2">
    <source>
        <dbReference type="EMBL" id="SHE32906.1"/>
    </source>
</evidence>
<dbReference type="PROSITE" id="PS51257">
    <property type="entry name" value="PROKAR_LIPOPROTEIN"/>
    <property type="match status" value="1"/>
</dbReference>
<protein>
    <submittedName>
        <fullName evidence="2">Rhodanese-related sulfurtransferase</fullName>
    </submittedName>
</protein>
<name>A0A1M4SL23_9FLAO</name>
<dbReference type="SUPFAM" id="SSF52821">
    <property type="entry name" value="Rhodanese/Cell cycle control phosphatase"/>
    <property type="match status" value="1"/>
</dbReference>
<keyword evidence="3" id="KW-1185">Reference proteome</keyword>
<dbReference type="PROSITE" id="PS50206">
    <property type="entry name" value="RHODANESE_3"/>
    <property type="match status" value="1"/>
</dbReference>
<dbReference type="InterPro" id="IPR001763">
    <property type="entry name" value="Rhodanese-like_dom"/>
</dbReference>
<dbReference type="Gene3D" id="3.40.250.10">
    <property type="entry name" value="Rhodanese-like domain"/>
    <property type="match status" value="1"/>
</dbReference>
<dbReference type="PANTHER" id="PTHR43031">
    <property type="entry name" value="FAD-DEPENDENT OXIDOREDUCTASE"/>
    <property type="match status" value="1"/>
</dbReference>
<dbReference type="STRING" id="1155689.SAMN05444278_101215"/>
<keyword evidence="2" id="KW-0808">Transferase</keyword>
<dbReference type="EMBL" id="FQTW01000001">
    <property type="protein sequence ID" value="SHE32906.1"/>
    <property type="molecule type" value="Genomic_DNA"/>
</dbReference>